<protein>
    <submittedName>
        <fullName evidence="2">Uncharacterized protein</fullName>
    </submittedName>
</protein>
<accession>A0A0A9DR71</accession>
<dbReference type="EMBL" id="GBRH01209765">
    <property type="protein sequence ID" value="JAD88130.1"/>
    <property type="molecule type" value="Transcribed_RNA"/>
</dbReference>
<evidence type="ECO:0000256" key="1">
    <source>
        <dbReference type="SAM" id="SignalP"/>
    </source>
</evidence>
<evidence type="ECO:0000313" key="2">
    <source>
        <dbReference type="EMBL" id="JAD88130.1"/>
    </source>
</evidence>
<feature type="signal peptide" evidence="1">
    <location>
        <begin position="1"/>
        <end position="33"/>
    </location>
</feature>
<sequence>MSIKFYLIGRYMLFLRPIFRMVLLLHLPGSTMTKNGKVRVTRTSRNQPRMEVSVAGVV</sequence>
<dbReference type="AlphaFoldDB" id="A0A0A9DR71"/>
<reference evidence="2" key="2">
    <citation type="journal article" date="2015" name="Data Brief">
        <title>Shoot transcriptome of the giant reed, Arundo donax.</title>
        <authorList>
            <person name="Barrero R.A."/>
            <person name="Guerrero F.D."/>
            <person name="Moolhuijzen P."/>
            <person name="Goolsby J.A."/>
            <person name="Tidwell J."/>
            <person name="Bellgard S.E."/>
            <person name="Bellgard M.I."/>
        </authorList>
    </citation>
    <scope>NUCLEOTIDE SEQUENCE</scope>
    <source>
        <tissue evidence="2">Shoot tissue taken approximately 20 cm above the soil surface</tissue>
    </source>
</reference>
<reference evidence="2" key="1">
    <citation type="submission" date="2014-09" db="EMBL/GenBank/DDBJ databases">
        <authorList>
            <person name="Magalhaes I.L.F."/>
            <person name="Oliveira U."/>
            <person name="Santos F.R."/>
            <person name="Vidigal T.H.D.A."/>
            <person name="Brescovit A.D."/>
            <person name="Santos A.J."/>
        </authorList>
    </citation>
    <scope>NUCLEOTIDE SEQUENCE</scope>
    <source>
        <tissue evidence="2">Shoot tissue taken approximately 20 cm above the soil surface</tissue>
    </source>
</reference>
<proteinExistence type="predicted"/>
<organism evidence="2">
    <name type="scientific">Arundo donax</name>
    <name type="common">Giant reed</name>
    <name type="synonym">Donax arundinaceus</name>
    <dbReference type="NCBI Taxonomy" id="35708"/>
    <lineage>
        <taxon>Eukaryota</taxon>
        <taxon>Viridiplantae</taxon>
        <taxon>Streptophyta</taxon>
        <taxon>Embryophyta</taxon>
        <taxon>Tracheophyta</taxon>
        <taxon>Spermatophyta</taxon>
        <taxon>Magnoliopsida</taxon>
        <taxon>Liliopsida</taxon>
        <taxon>Poales</taxon>
        <taxon>Poaceae</taxon>
        <taxon>PACMAD clade</taxon>
        <taxon>Arundinoideae</taxon>
        <taxon>Arundineae</taxon>
        <taxon>Arundo</taxon>
    </lineage>
</organism>
<feature type="chain" id="PRO_5002061515" evidence="1">
    <location>
        <begin position="34"/>
        <end position="58"/>
    </location>
</feature>
<keyword evidence="1" id="KW-0732">Signal</keyword>
<name>A0A0A9DR71_ARUDO</name>